<dbReference type="InterPro" id="IPR020568">
    <property type="entry name" value="Ribosomal_Su5_D2-typ_SF"/>
</dbReference>
<dbReference type="GO" id="GO:0006412">
    <property type="term" value="P:translation"/>
    <property type="evidence" value="ECO:0007669"/>
    <property type="project" value="InterPro"/>
</dbReference>
<keyword evidence="4 8" id="KW-0689">Ribosomal protein</keyword>
<proteinExistence type="inferred from homology"/>
<dbReference type="SUPFAM" id="SSF54768">
    <property type="entry name" value="dsRNA-binding domain-like"/>
    <property type="match status" value="1"/>
</dbReference>
<keyword evidence="3" id="KW-0694">RNA-binding</keyword>
<dbReference type="InterPro" id="IPR005712">
    <property type="entry name" value="Ribosomal_uS5_bac-type"/>
</dbReference>
<dbReference type="InterPro" id="IPR005324">
    <property type="entry name" value="Ribosomal_uS5_C"/>
</dbReference>
<dbReference type="GO" id="GO:0015935">
    <property type="term" value="C:small ribosomal subunit"/>
    <property type="evidence" value="ECO:0007669"/>
    <property type="project" value="InterPro"/>
</dbReference>
<sequence length="158" mass="16753">MIAPAGYIKSKELEERVYHIKRVSKKTTGGNSIGFTALVIVGDRNGKIGAALGKSTDVSRAIQKGLDRAKKSVIEINLHGATIANEVLNKYSAARVLLKPAPEGSGVIAGGAVRVVLEMAGVKNVSAKMLGSNDKLSNVVCTIEALRKLKKRTKNESK</sequence>
<dbReference type="EMBL" id="MEUV01000046">
    <property type="protein sequence ID" value="OGC45173.1"/>
    <property type="molecule type" value="Genomic_DNA"/>
</dbReference>
<dbReference type="Proteomes" id="UP000178615">
    <property type="component" value="Unassembled WGS sequence"/>
</dbReference>
<evidence type="ECO:0000256" key="7">
    <source>
        <dbReference type="ARBA" id="ARBA00035519"/>
    </source>
</evidence>
<evidence type="ECO:0000256" key="8">
    <source>
        <dbReference type="PROSITE-ProRule" id="PRU00268"/>
    </source>
</evidence>
<gene>
    <name evidence="11" type="ORF">A2V49_00085</name>
</gene>
<evidence type="ECO:0000256" key="4">
    <source>
        <dbReference type="ARBA" id="ARBA00022980"/>
    </source>
</evidence>
<dbReference type="InterPro" id="IPR014721">
    <property type="entry name" value="Ribsml_uS5_D2-typ_fold_subgr"/>
</dbReference>
<dbReference type="Gene3D" id="3.30.230.10">
    <property type="match status" value="1"/>
</dbReference>
<keyword evidence="2" id="KW-0699">rRNA-binding</keyword>
<evidence type="ECO:0000313" key="12">
    <source>
        <dbReference type="Proteomes" id="UP000178615"/>
    </source>
</evidence>
<name>A0A1F4ULT7_UNCKA</name>
<reference evidence="11 12" key="1">
    <citation type="journal article" date="2016" name="Nat. Commun.">
        <title>Thousands of microbial genomes shed light on interconnected biogeochemical processes in an aquifer system.</title>
        <authorList>
            <person name="Anantharaman K."/>
            <person name="Brown C.T."/>
            <person name="Hug L.A."/>
            <person name="Sharon I."/>
            <person name="Castelle C.J."/>
            <person name="Probst A.J."/>
            <person name="Thomas B.C."/>
            <person name="Singh A."/>
            <person name="Wilkins M.J."/>
            <person name="Karaoz U."/>
            <person name="Brodie E.L."/>
            <person name="Williams K.H."/>
            <person name="Hubbard S.S."/>
            <person name="Banfield J.F."/>
        </authorList>
    </citation>
    <scope>NUCLEOTIDE SEQUENCE [LARGE SCALE GENOMIC DNA]</scope>
</reference>
<accession>A0A1F4ULT7</accession>
<organism evidence="11 12">
    <name type="scientific">candidate division WWE3 bacterium RBG_19FT_COMBO_34_6</name>
    <dbReference type="NCBI Taxonomy" id="1802612"/>
    <lineage>
        <taxon>Bacteria</taxon>
        <taxon>Katanobacteria</taxon>
    </lineage>
</organism>
<dbReference type="PANTHER" id="PTHR48277">
    <property type="entry name" value="MITOCHONDRIAL RIBOSOMAL PROTEIN S5"/>
    <property type="match status" value="1"/>
</dbReference>
<evidence type="ECO:0000256" key="3">
    <source>
        <dbReference type="ARBA" id="ARBA00022884"/>
    </source>
</evidence>
<comment type="caution">
    <text evidence="11">The sequence shown here is derived from an EMBL/GenBank/DDBJ whole genome shotgun (WGS) entry which is preliminary data.</text>
</comment>
<dbReference type="FunFam" id="3.30.230.10:FF:000002">
    <property type="entry name" value="30S ribosomal protein S5"/>
    <property type="match status" value="1"/>
</dbReference>
<dbReference type="PROSITE" id="PS50881">
    <property type="entry name" value="S5_DSRBD"/>
    <property type="match status" value="1"/>
</dbReference>
<evidence type="ECO:0000256" key="1">
    <source>
        <dbReference type="ARBA" id="ARBA00008945"/>
    </source>
</evidence>
<dbReference type="InterPro" id="IPR000851">
    <property type="entry name" value="Ribosomal_uS5"/>
</dbReference>
<evidence type="ECO:0000256" key="9">
    <source>
        <dbReference type="RuleBase" id="RU003823"/>
    </source>
</evidence>
<evidence type="ECO:0000256" key="6">
    <source>
        <dbReference type="ARBA" id="ARBA00035255"/>
    </source>
</evidence>
<keyword evidence="5 8" id="KW-0687">Ribonucleoprotein</keyword>
<evidence type="ECO:0000313" key="11">
    <source>
        <dbReference type="EMBL" id="OGC45173.1"/>
    </source>
</evidence>
<dbReference type="InterPro" id="IPR013810">
    <property type="entry name" value="Ribosomal_uS5_N"/>
</dbReference>
<dbReference type="Pfam" id="PF03719">
    <property type="entry name" value="Ribosomal_S5_C"/>
    <property type="match status" value="1"/>
</dbReference>
<dbReference type="GO" id="GO:0003735">
    <property type="term" value="F:structural constituent of ribosome"/>
    <property type="evidence" value="ECO:0007669"/>
    <property type="project" value="UniProtKB-UniRule"/>
</dbReference>
<dbReference type="AlphaFoldDB" id="A0A1F4ULT7"/>
<comment type="similarity">
    <text evidence="1 9">Belongs to the universal ribosomal protein uS5 family.</text>
</comment>
<dbReference type="GO" id="GO:0005737">
    <property type="term" value="C:cytoplasm"/>
    <property type="evidence" value="ECO:0007669"/>
    <property type="project" value="UniProtKB-ARBA"/>
</dbReference>
<dbReference type="NCBIfam" id="TIGR01021">
    <property type="entry name" value="rpsE_bact"/>
    <property type="match status" value="1"/>
</dbReference>
<protein>
    <recommendedName>
        <fullName evidence="6">Small ribosomal subunit protein uS5</fullName>
    </recommendedName>
    <alternativeName>
        <fullName evidence="7">30S ribosomal protein S5</fullName>
    </alternativeName>
</protein>
<dbReference type="PANTHER" id="PTHR48277:SF1">
    <property type="entry name" value="MITOCHONDRIAL RIBOSOMAL PROTEIN S5"/>
    <property type="match status" value="1"/>
</dbReference>
<evidence type="ECO:0000256" key="2">
    <source>
        <dbReference type="ARBA" id="ARBA00022730"/>
    </source>
</evidence>
<evidence type="ECO:0000256" key="5">
    <source>
        <dbReference type="ARBA" id="ARBA00023274"/>
    </source>
</evidence>
<evidence type="ECO:0000259" key="10">
    <source>
        <dbReference type="PROSITE" id="PS50881"/>
    </source>
</evidence>
<dbReference type="SUPFAM" id="SSF54211">
    <property type="entry name" value="Ribosomal protein S5 domain 2-like"/>
    <property type="match status" value="1"/>
</dbReference>
<dbReference type="GO" id="GO:0019843">
    <property type="term" value="F:rRNA binding"/>
    <property type="evidence" value="ECO:0007669"/>
    <property type="project" value="UniProtKB-KW"/>
</dbReference>
<dbReference type="Pfam" id="PF00333">
    <property type="entry name" value="Ribosomal_S5"/>
    <property type="match status" value="1"/>
</dbReference>
<feature type="domain" description="S5 DRBM" evidence="10">
    <location>
        <begin position="13"/>
        <end position="76"/>
    </location>
</feature>
<dbReference type="Gene3D" id="3.30.160.20">
    <property type="match status" value="1"/>
</dbReference>